<evidence type="ECO:0000256" key="1">
    <source>
        <dbReference type="SAM" id="Coils"/>
    </source>
</evidence>
<keyword evidence="4" id="KW-1185">Reference proteome</keyword>
<evidence type="ECO:0000313" key="4">
    <source>
        <dbReference type="Proteomes" id="UP000054304"/>
    </source>
</evidence>
<dbReference type="InterPro" id="IPR051492">
    <property type="entry name" value="Dynamin-Rho_GEF"/>
</dbReference>
<feature type="domain" description="DH" evidence="2">
    <location>
        <begin position="121"/>
        <end position="434"/>
    </location>
</feature>
<dbReference type="GO" id="GO:0005085">
    <property type="term" value="F:guanyl-nucleotide exchange factor activity"/>
    <property type="evidence" value="ECO:0007669"/>
    <property type="project" value="InterPro"/>
</dbReference>
<dbReference type="GO" id="GO:0043332">
    <property type="term" value="C:mating projection tip"/>
    <property type="evidence" value="ECO:0007669"/>
    <property type="project" value="EnsemblFungi"/>
</dbReference>
<evidence type="ECO:0000313" key="3">
    <source>
        <dbReference type="EMBL" id="CEP60633.1"/>
    </source>
</evidence>
<gene>
    <name evidence="3" type="ORF">LALA0_S01e15434g</name>
</gene>
<sequence length="659" mass="76927">MMKSTTSVFPLDYPTKSTITPIRESGQGFFDDSDKPLTGLSGKNTTFNTGTNPYSKSIWRTEHDFRANAEQLARLKSRVSDARYSNKCDVLTRMECVPSPTEPLHIEKIDNPRPPTRHGKDFLDSLFELLANEEKYAYVTDSLNMVYRWELHNNKKFKNKLLAQDSQDEIVVFGNIDTITQLSKILVKSIKKYVFACCRSGTVREDWENFGTYLSVPQEFRDNFNPIEFLDSHLNKIKSTYSAYFSSHQKQTQLLADLKTKQRPLFYKWYEICLQKSDHLRLEDILEAPIHHVDRFLEDLRRMVTHAKNYLTPETLQGLISFTERYSAFQTDSLALLTSEQTSSRRAPSMPPDIQNEKHLTVPISNDSCRSSDTHFSLSSSRYSDHTNMDVTNGFILAEEENERSKEFHSHSDNPTLAESIDKFKRVERLLDKLNKELINLDLTAIIDKNLRQAEQWRNIFEFEPAIPLFAVEDNVESIYTAYINKIHQQREEVMLLKLTSLQTHVVDPLQHMRKMCEHVSIQVGNLKVLKKDYLASLMTKDKRDIKTQLLVRHFEELQTQLLKELPFFLQIVFKLVELLLLGYNKCMLHYMESLCGGKRLLNRELKLLENGERDSGDNFDILQMFSTSRFYVKQLIRENWNCNGRAMESRVVRKLFEL</sequence>
<dbReference type="Gene3D" id="1.20.900.10">
    <property type="entry name" value="Dbl homology (DH) domain"/>
    <property type="match status" value="1"/>
</dbReference>
<name>A0A0C7N5B7_9SACH</name>
<dbReference type="GO" id="GO:0005737">
    <property type="term" value="C:cytoplasm"/>
    <property type="evidence" value="ECO:0007669"/>
    <property type="project" value="EnsemblFungi"/>
</dbReference>
<accession>A0A0C7N5B7</accession>
<dbReference type="STRING" id="1245769.A0A0C7N5B7"/>
<dbReference type="GeneID" id="34684035"/>
<dbReference type="InterPro" id="IPR035899">
    <property type="entry name" value="DBL_dom_sf"/>
</dbReference>
<dbReference type="Proteomes" id="UP000054304">
    <property type="component" value="Unassembled WGS sequence"/>
</dbReference>
<dbReference type="GO" id="GO:0005634">
    <property type="term" value="C:nucleus"/>
    <property type="evidence" value="ECO:0007669"/>
    <property type="project" value="EnsemblFungi"/>
</dbReference>
<keyword evidence="1" id="KW-0175">Coiled coil</keyword>
<dbReference type="GO" id="GO:0031991">
    <property type="term" value="P:regulation of actomyosin contractile ring contraction"/>
    <property type="evidence" value="ECO:0007669"/>
    <property type="project" value="TreeGrafter"/>
</dbReference>
<dbReference type="GO" id="GO:0000742">
    <property type="term" value="P:karyogamy involved in conjugation with cellular fusion"/>
    <property type="evidence" value="ECO:0007669"/>
    <property type="project" value="EnsemblFungi"/>
</dbReference>
<evidence type="ECO:0000259" key="2">
    <source>
        <dbReference type="PROSITE" id="PS50010"/>
    </source>
</evidence>
<dbReference type="GO" id="GO:0000755">
    <property type="term" value="P:cytogamy"/>
    <property type="evidence" value="ECO:0007669"/>
    <property type="project" value="EnsemblFungi"/>
</dbReference>
<dbReference type="AlphaFoldDB" id="A0A0C7N5B7"/>
<organism evidence="3 4">
    <name type="scientific">Lachancea lanzarotensis</name>
    <dbReference type="NCBI Taxonomy" id="1245769"/>
    <lineage>
        <taxon>Eukaryota</taxon>
        <taxon>Fungi</taxon>
        <taxon>Dikarya</taxon>
        <taxon>Ascomycota</taxon>
        <taxon>Saccharomycotina</taxon>
        <taxon>Saccharomycetes</taxon>
        <taxon>Saccharomycetales</taxon>
        <taxon>Saccharomycetaceae</taxon>
        <taxon>Lachancea</taxon>
    </lineage>
</organism>
<protein>
    <submittedName>
        <fullName evidence="3">LALA0S01e15434g1_1</fullName>
    </submittedName>
</protein>
<dbReference type="PANTHER" id="PTHR22834:SF20">
    <property type="entry name" value="SH3 DOMAIN-CONTAINING PROTEIN"/>
    <property type="match status" value="1"/>
</dbReference>
<dbReference type="SUPFAM" id="SSF48065">
    <property type="entry name" value="DBL homology domain (DH-domain)"/>
    <property type="match status" value="1"/>
</dbReference>
<dbReference type="PROSITE" id="PS50010">
    <property type="entry name" value="DH_2"/>
    <property type="match status" value="1"/>
</dbReference>
<dbReference type="RefSeq" id="XP_022626875.1">
    <property type="nucleotide sequence ID" value="XM_022774815.1"/>
</dbReference>
<feature type="coiled-coil region" evidence="1">
    <location>
        <begin position="417"/>
        <end position="444"/>
    </location>
</feature>
<dbReference type="PANTHER" id="PTHR22834">
    <property type="entry name" value="NUCLEAR FUSION PROTEIN FUS2"/>
    <property type="match status" value="1"/>
</dbReference>
<dbReference type="EMBL" id="LN736360">
    <property type="protein sequence ID" value="CEP60633.1"/>
    <property type="molecule type" value="Genomic_DNA"/>
</dbReference>
<dbReference type="HOGENOM" id="CLU_392821_0_0_1"/>
<proteinExistence type="predicted"/>
<reference evidence="3 4" key="1">
    <citation type="submission" date="2014-12" db="EMBL/GenBank/DDBJ databases">
        <authorList>
            <person name="Neuveglise Cecile"/>
        </authorList>
    </citation>
    <scope>NUCLEOTIDE SEQUENCE [LARGE SCALE GENOMIC DNA]</scope>
    <source>
        <strain evidence="3 4">CBS 12615</strain>
    </source>
</reference>
<dbReference type="OrthoDB" id="10256089at2759"/>
<dbReference type="GO" id="GO:0032955">
    <property type="term" value="P:regulation of division septum assembly"/>
    <property type="evidence" value="ECO:0007669"/>
    <property type="project" value="TreeGrafter"/>
</dbReference>
<dbReference type="InterPro" id="IPR000219">
    <property type="entry name" value="DH_dom"/>
</dbReference>